<organism evidence="2 3">
    <name type="scientific">Calidithermus roseus</name>
    <dbReference type="NCBI Taxonomy" id="1644118"/>
    <lineage>
        <taxon>Bacteria</taxon>
        <taxon>Thermotogati</taxon>
        <taxon>Deinococcota</taxon>
        <taxon>Deinococci</taxon>
        <taxon>Thermales</taxon>
        <taxon>Thermaceae</taxon>
        <taxon>Calidithermus</taxon>
    </lineage>
</organism>
<feature type="transmembrane region" description="Helical" evidence="1">
    <location>
        <begin position="262"/>
        <end position="282"/>
    </location>
</feature>
<gene>
    <name evidence="2" type="ORF">Mrose_00386</name>
</gene>
<feature type="transmembrane region" description="Helical" evidence="1">
    <location>
        <begin position="204"/>
        <end position="225"/>
    </location>
</feature>
<name>A0A399F0T3_9DEIN</name>
<comment type="caution">
    <text evidence="2">The sequence shown here is derived from an EMBL/GenBank/DDBJ whole genome shotgun (WGS) entry which is preliminary data.</text>
</comment>
<keyword evidence="1" id="KW-1133">Transmembrane helix</keyword>
<protein>
    <recommendedName>
        <fullName evidence="4">Stage II sporulation protein M</fullName>
    </recommendedName>
</protein>
<evidence type="ECO:0000256" key="1">
    <source>
        <dbReference type="SAM" id="Phobius"/>
    </source>
</evidence>
<reference evidence="2 3" key="1">
    <citation type="submission" date="2018-08" db="EMBL/GenBank/DDBJ databases">
        <title>Meiothermus roseus NBRC 110900 genome sequencing project.</title>
        <authorList>
            <person name="Da Costa M.S."/>
            <person name="Albuquerque L."/>
            <person name="Raposo P."/>
            <person name="Froufe H.J.C."/>
            <person name="Barroso C.S."/>
            <person name="Egas C."/>
        </authorList>
    </citation>
    <scope>NUCLEOTIDE SEQUENCE [LARGE SCALE GENOMIC DNA]</scope>
    <source>
        <strain evidence="2 3">NBRC 110900</strain>
    </source>
</reference>
<feature type="transmembrane region" description="Helical" evidence="1">
    <location>
        <begin position="322"/>
        <end position="340"/>
    </location>
</feature>
<accession>A0A399F0T3</accession>
<evidence type="ECO:0000313" key="3">
    <source>
        <dbReference type="Proteomes" id="UP000265341"/>
    </source>
</evidence>
<dbReference type="RefSeq" id="WP_119275745.1">
    <property type="nucleotide sequence ID" value="NZ_QWLA01000004.1"/>
</dbReference>
<dbReference type="Proteomes" id="UP000265341">
    <property type="component" value="Unassembled WGS sequence"/>
</dbReference>
<feature type="transmembrane region" description="Helical" evidence="1">
    <location>
        <begin position="165"/>
        <end position="183"/>
    </location>
</feature>
<feature type="transmembrane region" description="Helical" evidence="1">
    <location>
        <begin position="352"/>
        <end position="369"/>
    </location>
</feature>
<evidence type="ECO:0000313" key="2">
    <source>
        <dbReference type="EMBL" id="RIH89246.1"/>
    </source>
</evidence>
<keyword evidence="1" id="KW-0472">Membrane</keyword>
<feature type="transmembrane region" description="Helical" evidence="1">
    <location>
        <begin position="294"/>
        <end position="316"/>
    </location>
</feature>
<dbReference type="OrthoDB" id="25045at2"/>
<dbReference type="EMBL" id="QWLA01000004">
    <property type="protein sequence ID" value="RIH89246.1"/>
    <property type="molecule type" value="Genomic_DNA"/>
</dbReference>
<keyword evidence="3" id="KW-1185">Reference proteome</keyword>
<evidence type="ECO:0008006" key="4">
    <source>
        <dbReference type="Google" id="ProtNLM"/>
    </source>
</evidence>
<dbReference type="AlphaFoldDB" id="A0A399F0T3"/>
<proteinExistence type="predicted"/>
<sequence>MTVSKAQYPAQSIEGALPRAGHRGLSSLLSPARCGARLFFALLFTLSLCFSLAHGEEIEAARQAVQEWQVGKYTVDPSQALGKPTEESVRILERYIAFPPPPQGLKVNLESPLEEESTRGSVVSFPASVGEQTGEVRVLLQNGEPTRISWVPAGGQLPPWIESPVAWGLFVLVSLGWVLALRGEGILARWWREGWALVRSHARLYLTLNAVLYGLFILGSLTAYASPEMAGLMQRLVGGALEQIGLGEGGIRGGVLEFALLIFYWNFTRGLVLTTAMPGLLLGVPALLINALRYFLFGFALSPALFPTVAFLAHVPTLIIELQAYILGTFGGMVLAGRVLRGEGFRPGLRAVGLMVYLGGFFLLIGAWYEALEIVVLLGR</sequence>
<keyword evidence="1" id="KW-0812">Transmembrane</keyword>